<sequence length="226" mass="25966">MAGRRVVEAAVPTAVVPGRPRSQRVALLLDHLLAKGEEGALAHELSLVAGIPSRQVYPYLRWWVQKRVVEVSKAGWLNVYRLSRRVRRALEELLRLLFRSRELRLARLAQRLAEHRLMRRLSLIEAEVVALLAERLLSGSPYLRIRAESRFHALDVLRVKLEARLRRLGLSPEQVATQLQLLGEALEELTEAGVIYTHWDARSHTLVLRLDRSIEEELRRLGEPRG</sequence>
<dbReference type="GeneID" id="11140005"/>
<evidence type="ECO:0000313" key="2">
    <source>
        <dbReference type="Proteomes" id="UP000001037"/>
    </source>
</evidence>
<keyword evidence="2" id="KW-1185">Reference proteome</keyword>
<protein>
    <submittedName>
        <fullName evidence="1">Uncharacterized protein</fullName>
    </submittedName>
</protein>
<dbReference type="STRING" id="694429.Pyrfu_0361"/>
<dbReference type="InParanoid" id="G0EFR2"/>
<dbReference type="AlphaFoldDB" id="G0EFR2"/>
<dbReference type="KEGG" id="pfm:Pyrfu_0361"/>
<name>G0EFR2_PYRF1</name>
<dbReference type="Proteomes" id="UP000001037">
    <property type="component" value="Chromosome"/>
</dbReference>
<dbReference type="eggNOG" id="arCOG09998">
    <property type="taxonomic scope" value="Archaea"/>
</dbReference>
<reference evidence="1 2" key="1">
    <citation type="journal article" date="2011" name="Stand. Genomic Sci.">
        <title>Complete genome sequence of the hyperthermophilic chemolithoautotroph Pyrolobus fumarii type strain (1A).</title>
        <authorList>
            <person name="Anderson I."/>
            <person name="Goker M."/>
            <person name="Nolan M."/>
            <person name="Lucas S."/>
            <person name="Hammon N."/>
            <person name="Deshpande S."/>
            <person name="Cheng J.F."/>
            <person name="Tapia R."/>
            <person name="Han C."/>
            <person name="Goodwin L."/>
            <person name="Pitluck S."/>
            <person name="Huntemann M."/>
            <person name="Liolios K."/>
            <person name="Ivanova N."/>
            <person name="Pagani I."/>
            <person name="Mavromatis K."/>
            <person name="Ovchinikova G."/>
            <person name="Pati A."/>
            <person name="Chen A."/>
            <person name="Palaniappan K."/>
            <person name="Land M."/>
            <person name="Hauser L."/>
            <person name="Brambilla E.M."/>
            <person name="Huber H."/>
            <person name="Yasawong M."/>
            <person name="Rohde M."/>
            <person name="Spring S."/>
            <person name="Abt B."/>
            <person name="Sikorski J."/>
            <person name="Wirth R."/>
            <person name="Detter J.C."/>
            <person name="Woyke T."/>
            <person name="Bristow J."/>
            <person name="Eisen J.A."/>
            <person name="Markowitz V."/>
            <person name="Hugenholtz P."/>
            <person name="Kyrpides N.C."/>
            <person name="Klenk H.P."/>
            <person name="Lapidus A."/>
        </authorList>
    </citation>
    <scope>NUCLEOTIDE SEQUENCE [LARGE SCALE GENOMIC DNA]</scope>
    <source>
        <strain evidence="2">DSM 11204 / 1A</strain>
    </source>
</reference>
<evidence type="ECO:0000313" key="1">
    <source>
        <dbReference type="EMBL" id="AEM38233.1"/>
    </source>
</evidence>
<accession>G0EFR2</accession>
<organism evidence="1 2">
    <name type="scientific">Pyrolobus fumarii (strain DSM 11204 / 1A)</name>
    <dbReference type="NCBI Taxonomy" id="694429"/>
    <lineage>
        <taxon>Archaea</taxon>
        <taxon>Thermoproteota</taxon>
        <taxon>Thermoprotei</taxon>
        <taxon>Desulfurococcales</taxon>
        <taxon>Pyrodictiaceae</taxon>
        <taxon>Pyrolobus</taxon>
    </lineage>
</organism>
<gene>
    <name evidence="1" type="ordered locus">Pyrfu_0361</name>
</gene>
<dbReference type="HOGENOM" id="CLU_1222567_0_0_2"/>
<dbReference type="RefSeq" id="WP_014025910.1">
    <property type="nucleotide sequence ID" value="NC_015931.1"/>
</dbReference>
<dbReference type="EMBL" id="CP002838">
    <property type="protein sequence ID" value="AEM38233.1"/>
    <property type="molecule type" value="Genomic_DNA"/>
</dbReference>
<proteinExistence type="predicted"/>